<dbReference type="EMBL" id="NJEU01001226">
    <property type="protein sequence ID" value="PHH68069.1"/>
    <property type="molecule type" value="Genomic_DNA"/>
</dbReference>
<dbReference type="AlphaFoldDB" id="A0A2C5XD55"/>
<dbReference type="Proteomes" id="UP000224854">
    <property type="component" value="Unassembled WGS sequence"/>
</dbReference>
<organism evidence="2 3">
    <name type="scientific">Ophiocordyceps australis</name>
    <dbReference type="NCBI Taxonomy" id="1399860"/>
    <lineage>
        <taxon>Eukaryota</taxon>
        <taxon>Fungi</taxon>
        <taxon>Dikarya</taxon>
        <taxon>Ascomycota</taxon>
        <taxon>Pezizomycotina</taxon>
        <taxon>Sordariomycetes</taxon>
        <taxon>Hypocreomycetidae</taxon>
        <taxon>Hypocreales</taxon>
        <taxon>Ophiocordycipitaceae</taxon>
        <taxon>Ophiocordyceps</taxon>
    </lineage>
</organism>
<gene>
    <name evidence="2" type="ORF">CDD82_867</name>
</gene>
<keyword evidence="3" id="KW-1185">Reference proteome</keyword>
<evidence type="ECO:0000313" key="3">
    <source>
        <dbReference type="Proteomes" id="UP000224854"/>
    </source>
</evidence>
<reference evidence="2 3" key="1">
    <citation type="submission" date="2017-06" db="EMBL/GenBank/DDBJ databases">
        <title>Ant-infecting Ophiocordyceps genomes reveal a high diversity of potential behavioral manipulation genes and a possible major role for enterotoxins.</title>
        <authorList>
            <person name="De Bekker C."/>
            <person name="Evans H.C."/>
            <person name="Brachmann A."/>
            <person name="Hughes D.P."/>
        </authorList>
    </citation>
    <scope>NUCLEOTIDE SEQUENCE [LARGE SCALE GENOMIC DNA]</scope>
    <source>
        <strain evidence="2 3">1348a</strain>
    </source>
</reference>
<name>A0A2C5XD55_9HYPO</name>
<feature type="compositionally biased region" description="Polar residues" evidence="1">
    <location>
        <begin position="55"/>
        <end position="67"/>
    </location>
</feature>
<feature type="compositionally biased region" description="Low complexity" evidence="1">
    <location>
        <begin position="92"/>
        <end position="141"/>
    </location>
</feature>
<sequence>MNPTTSKAHQEQATAQAMADKCLAAVAHSGARSNSNKAVHDACLTSIRMHHGGPPSQNRQTPQNLQSEIEKESHGVVAQDYSDVADTPLANTTSASSTSPTTMQSLESNDSTTSASSSSSKTSIFSSPSSPSSTAASTSELPTPPSRETDPDTQKLSQVGNNTKTPSSTAVLTSKFPTPPSPEADPDTQKLSETGNDAKPSLDSQLKMPDAPKPDTQPLQAKSRKTVFNKANFCQKA</sequence>
<protein>
    <submittedName>
        <fullName evidence="2">Uncharacterized protein</fullName>
    </submittedName>
</protein>
<evidence type="ECO:0000313" key="2">
    <source>
        <dbReference type="EMBL" id="PHH68069.1"/>
    </source>
</evidence>
<feature type="region of interest" description="Disordered" evidence="1">
    <location>
        <begin position="28"/>
        <end position="237"/>
    </location>
</feature>
<accession>A0A2C5XD55</accession>
<proteinExistence type="predicted"/>
<comment type="caution">
    <text evidence="2">The sequence shown here is derived from an EMBL/GenBank/DDBJ whole genome shotgun (WGS) entry which is preliminary data.</text>
</comment>
<feature type="compositionally biased region" description="Polar residues" evidence="1">
    <location>
        <begin position="154"/>
        <end position="176"/>
    </location>
</feature>
<evidence type="ECO:0000256" key="1">
    <source>
        <dbReference type="SAM" id="MobiDB-lite"/>
    </source>
</evidence>